<reference evidence="2" key="1">
    <citation type="journal article" date="2014" name="Proc. Natl. Acad. Sci. U.S.A.">
        <title>Extensive sampling of basidiomycete genomes demonstrates inadequacy of the white-rot/brown-rot paradigm for wood decay fungi.</title>
        <authorList>
            <person name="Riley R."/>
            <person name="Salamov A.A."/>
            <person name="Brown D.W."/>
            <person name="Nagy L.G."/>
            <person name="Floudas D."/>
            <person name="Held B.W."/>
            <person name="Levasseur A."/>
            <person name="Lombard V."/>
            <person name="Morin E."/>
            <person name="Otillar R."/>
            <person name="Lindquist E.A."/>
            <person name="Sun H."/>
            <person name="LaButti K.M."/>
            <person name="Schmutz J."/>
            <person name="Jabbour D."/>
            <person name="Luo H."/>
            <person name="Baker S.E."/>
            <person name="Pisabarro A.G."/>
            <person name="Walton J.D."/>
            <person name="Blanchette R.A."/>
            <person name="Henrissat B."/>
            <person name="Martin F."/>
            <person name="Cullen D."/>
            <person name="Hibbett D.S."/>
            <person name="Grigoriev I.V."/>
        </authorList>
    </citation>
    <scope>NUCLEOTIDE SEQUENCE [LARGE SCALE GENOMIC DNA]</scope>
    <source>
        <strain evidence="2">MUCL 33604</strain>
    </source>
</reference>
<dbReference type="InParanoid" id="A0A067PMJ8"/>
<gene>
    <name evidence="1" type="ORF">JAAARDRAFT_317707</name>
</gene>
<evidence type="ECO:0000313" key="1">
    <source>
        <dbReference type="EMBL" id="KDQ56004.1"/>
    </source>
</evidence>
<name>A0A067PMJ8_9AGAM</name>
<dbReference type="AlphaFoldDB" id="A0A067PMJ8"/>
<accession>A0A067PMJ8</accession>
<dbReference type="HOGENOM" id="CLU_1695729_0_0_1"/>
<dbReference type="Proteomes" id="UP000027265">
    <property type="component" value="Unassembled WGS sequence"/>
</dbReference>
<keyword evidence="2" id="KW-1185">Reference proteome</keyword>
<proteinExistence type="predicted"/>
<sequence>MQFQSADGSPGPLHPPHEIRYSTSICWIHERPHERLRSVVMNSTRKIMDNLCYLRHRTQPPPIPSPDGDAQVQGSILFSTGHPPSVDRWEEAPRLRFLVIDEWPKLANVRRRTIPTSFLPDRRRSVATPRTCFCLHIKIRGGRRSSLKILLCSER</sequence>
<protein>
    <submittedName>
        <fullName evidence="1">Uncharacterized protein</fullName>
    </submittedName>
</protein>
<organism evidence="1 2">
    <name type="scientific">Jaapia argillacea MUCL 33604</name>
    <dbReference type="NCBI Taxonomy" id="933084"/>
    <lineage>
        <taxon>Eukaryota</taxon>
        <taxon>Fungi</taxon>
        <taxon>Dikarya</taxon>
        <taxon>Basidiomycota</taxon>
        <taxon>Agaricomycotina</taxon>
        <taxon>Agaricomycetes</taxon>
        <taxon>Agaricomycetidae</taxon>
        <taxon>Jaapiales</taxon>
        <taxon>Jaapiaceae</taxon>
        <taxon>Jaapia</taxon>
    </lineage>
</organism>
<dbReference type="EMBL" id="KL197723">
    <property type="protein sequence ID" value="KDQ56004.1"/>
    <property type="molecule type" value="Genomic_DNA"/>
</dbReference>
<evidence type="ECO:0000313" key="2">
    <source>
        <dbReference type="Proteomes" id="UP000027265"/>
    </source>
</evidence>